<organism evidence="2 3">
    <name type="scientific">Streptomyces albidoflavus</name>
    <dbReference type="NCBI Taxonomy" id="1886"/>
    <lineage>
        <taxon>Bacteria</taxon>
        <taxon>Bacillati</taxon>
        <taxon>Actinomycetota</taxon>
        <taxon>Actinomycetes</taxon>
        <taxon>Kitasatosporales</taxon>
        <taxon>Streptomycetaceae</taxon>
        <taxon>Streptomyces</taxon>
        <taxon>Streptomyces albidoflavus group</taxon>
    </lineage>
</organism>
<evidence type="ECO:0000256" key="1">
    <source>
        <dbReference type="SAM" id="MobiDB-lite"/>
    </source>
</evidence>
<dbReference type="EMBL" id="BNDZ01000003">
    <property type="protein sequence ID" value="GHI44212.1"/>
    <property type="molecule type" value="Genomic_DNA"/>
</dbReference>
<accession>A0AA37BT62</accession>
<protein>
    <submittedName>
        <fullName evidence="2">Uncharacterized protein</fullName>
    </submittedName>
</protein>
<gene>
    <name evidence="2" type="ORF">ScoT_03860</name>
</gene>
<dbReference type="AlphaFoldDB" id="A0AA37BT62"/>
<evidence type="ECO:0000313" key="2">
    <source>
        <dbReference type="EMBL" id="GHI44212.1"/>
    </source>
</evidence>
<sequence>MTGTGCRENADAVAQGGGGHGVSCELGEGIRWARSASWALVDQLPGAAIRRLWHWH</sequence>
<dbReference type="Proteomes" id="UP001051844">
    <property type="component" value="Unassembled WGS sequence"/>
</dbReference>
<reference evidence="2" key="1">
    <citation type="submission" date="2022-09" db="EMBL/GenBank/DDBJ databases">
        <title>Whole genome shotgun sequence of Streptomyces albidoflavus NBRC 12854.</title>
        <authorList>
            <person name="Komaki H."/>
            <person name="Tamura T."/>
        </authorList>
    </citation>
    <scope>NUCLEOTIDE SEQUENCE</scope>
    <source>
        <strain evidence="2">NBRC 12854</strain>
    </source>
</reference>
<evidence type="ECO:0000313" key="3">
    <source>
        <dbReference type="Proteomes" id="UP001051844"/>
    </source>
</evidence>
<feature type="region of interest" description="Disordered" evidence="1">
    <location>
        <begin position="1"/>
        <end position="21"/>
    </location>
</feature>
<comment type="caution">
    <text evidence="2">The sequence shown here is derived from an EMBL/GenBank/DDBJ whole genome shotgun (WGS) entry which is preliminary data.</text>
</comment>
<name>A0AA37BT62_9ACTN</name>
<proteinExistence type="predicted"/>